<dbReference type="PANTHER" id="PTHR32114:SF2">
    <property type="entry name" value="ABC TRANSPORTER ABCH.3"/>
    <property type="match status" value="1"/>
</dbReference>
<feature type="domain" description="Rad50/SbcC-type AAA" evidence="4">
    <location>
        <begin position="5"/>
        <end position="278"/>
    </location>
</feature>
<dbReference type="GO" id="GO:0006302">
    <property type="term" value="P:double-strand break repair"/>
    <property type="evidence" value="ECO:0007669"/>
    <property type="project" value="InterPro"/>
</dbReference>
<dbReference type="RefSeq" id="WP_014406356.1">
    <property type="nucleotide sequence ID" value="NC_017034.1"/>
</dbReference>
<sequence length="787" mass="90605">MIIERVELKNIKSYKNEVVEFTEGITSISGLNGAGKSTILEAVGFALFDSIPYSQADFVRKGEKTGEVSVTFIGADGLRYTVTRKCGASQSYYLIDSFNNRFEGKEDVGSKLCEILGYRVSSMSQLCSLFENAIGVLQGTFVSEFSKKPGERKKIFAPLLRVEEYDDAFRNLLPLVNMMEARIGKMSEEIRYKEGVASRLDGLVEEMNGLIKDIERLGFDLQSKNEELGIVKAKKDGMDKLEDEAKGLEGQLRLIDVDIQNKRAALAKAESELKKCESAAKKIIETEPGYKEYLAKLDERMSIDAKRDDYNRLVLSYKTLEARLEADRKRLEDYKRSLQELERYEAEIEALRPKVEQEEDLQKKKEEVMASLQEKESERKQLTERMDIVKKSKGNLCPLLPGVECKSVTDFSGYFKERLEHLNLEKISLEIELKEIRQRLKELGEPGKSIAIKLESLKKKDKVLTDIAAIEKDIEQRSGELKRLNDSLKQYGGLEDAYRALNKRLEQLKPAYEEYQKNVEMAKAKEEWKEAYQKSLKELEELQGEYATIEEKLKVKRQAYDKNLHESIKKRYEELTRDIASIEATQKSYSRRLESVKKDIEEIQEYKKAIAELKSKREREIEYKAFIELVREKIRMAGPYVIRVFMDIISREATEMYSEIAGDLVQIKWTEDYDIVMTEDGRERPFKQLSGGEQMSAALAVRLAILKVLTGSDLVFLDEPTQNLDENRRLNLAQEITRIKDFRQMVIISHDDTFNSALENVIEIEKENGVSRVRRRIGDARPQATLT</sequence>
<dbReference type="Gene3D" id="3.40.50.300">
    <property type="entry name" value="P-loop containing nucleotide triphosphate hydrolases"/>
    <property type="match status" value="2"/>
</dbReference>
<dbReference type="eggNOG" id="arCOG00368">
    <property type="taxonomic scope" value="Archaea"/>
</dbReference>
<gene>
    <name evidence="5" type="ordered locus">Mtc_1781</name>
</gene>
<dbReference type="EMBL" id="CP003243">
    <property type="protein sequence ID" value="AFD00525.1"/>
    <property type="molecule type" value="Genomic_DNA"/>
</dbReference>
<proteinExistence type="inferred from homology"/>
<dbReference type="OrthoDB" id="25344at2157"/>
<dbReference type="STRING" id="1041930.Mtc_1781"/>
<dbReference type="Pfam" id="PF13476">
    <property type="entry name" value="AAA_23"/>
    <property type="match status" value="1"/>
</dbReference>
<dbReference type="KEGG" id="mez:Mtc_1781"/>
<dbReference type="GO" id="GO:0016887">
    <property type="term" value="F:ATP hydrolysis activity"/>
    <property type="evidence" value="ECO:0007669"/>
    <property type="project" value="InterPro"/>
</dbReference>
<feature type="coiled-coil region" evidence="3">
    <location>
        <begin position="231"/>
        <end position="286"/>
    </location>
</feature>
<accession>H8I9S4</accession>
<evidence type="ECO:0000256" key="1">
    <source>
        <dbReference type="ARBA" id="ARBA00023054"/>
    </source>
</evidence>
<protein>
    <submittedName>
        <fullName evidence="5">DNA repair ATPase (Rad50-like)</fullName>
    </submittedName>
</protein>
<dbReference type="Proteomes" id="UP000005233">
    <property type="component" value="Chromosome"/>
</dbReference>
<reference evidence="5 6" key="1">
    <citation type="journal article" date="2012" name="J. Bacteriol.">
        <title>Complete genome sequence of a thermophilic methanogen, Methanocella conradii HZ254, isolated from Chinese rice field soil.</title>
        <authorList>
            <person name="Lu Z."/>
            <person name="Lu Y."/>
        </authorList>
    </citation>
    <scope>NUCLEOTIDE SEQUENCE [LARGE SCALE GENOMIC DNA]</scope>
    <source>
        <strain evidence="6">DSM 24694 / JCM 17849 / CGMCC 1.5162 / HZ254</strain>
    </source>
</reference>
<evidence type="ECO:0000256" key="2">
    <source>
        <dbReference type="ARBA" id="ARBA00049666"/>
    </source>
</evidence>
<feature type="coiled-coil region" evidence="3">
    <location>
        <begin position="317"/>
        <end position="392"/>
    </location>
</feature>
<feature type="coiled-coil region" evidence="3">
    <location>
        <begin position="467"/>
        <end position="623"/>
    </location>
</feature>
<evidence type="ECO:0000313" key="5">
    <source>
        <dbReference type="EMBL" id="AFD00525.1"/>
    </source>
</evidence>
<dbReference type="GeneID" id="11971927"/>
<comment type="similarity">
    <text evidence="2">Belongs to the Sph1/Sph2 family.</text>
</comment>
<keyword evidence="6" id="KW-1185">Reference proteome</keyword>
<dbReference type="SUPFAM" id="SSF52540">
    <property type="entry name" value="P-loop containing nucleoside triphosphate hydrolases"/>
    <property type="match status" value="1"/>
</dbReference>
<evidence type="ECO:0000259" key="4">
    <source>
        <dbReference type="Pfam" id="PF13476"/>
    </source>
</evidence>
<organism evidence="5 6">
    <name type="scientific">Methanocella conradii (strain DSM 24694 / JCM 17849 / CGMCC 1.5162 / HZ254)</name>
    <dbReference type="NCBI Taxonomy" id="1041930"/>
    <lineage>
        <taxon>Archaea</taxon>
        <taxon>Methanobacteriati</taxon>
        <taxon>Methanobacteriota</taxon>
        <taxon>Stenosarchaea group</taxon>
        <taxon>Methanomicrobia</taxon>
        <taxon>Methanocellales</taxon>
        <taxon>Methanocellaceae</taxon>
        <taxon>Methanocella</taxon>
    </lineage>
</organism>
<evidence type="ECO:0000256" key="3">
    <source>
        <dbReference type="SAM" id="Coils"/>
    </source>
</evidence>
<evidence type="ECO:0000313" key="6">
    <source>
        <dbReference type="Proteomes" id="UP000005233"/>
    </source>
</evidence>
<dbReference type="AlphaFoldDB" id="H8I9S4"/>
<name>H8I9S4_METCZ</name>
<dbReference type="PANTHER" id="PTHR32114">
    <property type="entry name" value="ABC TRANSPORTER ABCH.3"/>
    <property type="match status" value="1"/>
</dbReference>
<dbReference type="InterPro" id="IPR038729">
    <property type="entry name" value="Rad50/SbcC_AAA"/>
</dbReference>
<keyword evidence="1 3" id="KW-0175">Coiled coil</keyword>
<dbReference type="InterPro" id="IPR027417">
    <property type="entry name" value="P-loop_NTPase"/>
</dbReference>
<dbReference type="HOGENOM" id="CLU_004785_0_2_2"/>